<reference evidence="8 9" key="1">
    <citation type="submission" date="2020-03" db="EMBL/GenBank/DDBJ databases">
        <title>FDA dAtabase for Regulatory Grade micrObial Sequences (FDA-ARGOS): Supporting development and validation of Infectious Disease Dx tests.</title>
        <authorList>
            <person name="Campos J."/>
            <person name="Goldberg B."/>
            <person name="Tallon L."/>
            <person name="Sadzewicz L."/>
            <person name="Vavikolanu K."/>
            <person name="Mehta A."/>
            <person name="Aluvathingal J."/>
            <person name="Nadendla S."/>
            <person name="Nandy P."/>
            <person name="Geyer C."/>
            <person name="Yan Y."/>
            <person name="Sichtig H."/>
        </authorList>
    </citation>
    <scope>NUCLEOTIDE SEQUENCE [LARGE SCALE GENOMIC DNA]</scope>
    <source>
        <strain evidence="8 9">FDAARGOS_656</strain>
    </source>
</reference>
<evidence type="ECO:0000256" key="5">
    <source>
        <dbReference type="ARBA" id="ARBA00023136"/>
    </source>
</evidence>
<evidence type="ECO:0000256" key="3">
    <source>
        <dbReference type="ARBA" id="ARBA00022448"/>
    </source>
</evidence>
<feature type="region of interest" description="Disordered" evidence="7">
    <location>
        <begin position="775"/>
        <end position="819"/>
    </location>
</feature>
<dbReference type="GO" id="GO:0030906">
    <property type="term" value="C:retromer, cargo-selective complex"/>
    <property type="evidence" value="ECO:0007669"/>
    <property type="project" value="EnsemblFungi"/>
</dbReference>
<evidence type="ECO:0000256" key="1">
    <source>
        <dbReference type="ARBA" id="ARBA00004170"/>
    </source>
</evidence>
<dbReference type="EMBL" id="JABWAD010000060">
    <property type="protein sequence ID" value="KAF6063515.1"/>
    <property type="molecule type" value="Genomic_DNA"/>
</dbReference>
<gene>
    <name evidence="8" type="ORF">FOB64_005155</name>
</gene>
<sequence length="944" mass="109088">MQLSAGEQNSILQSCIANINQQSNLMKHDLNENKLLPALKHCSNFLNELRTNSLSPKQYYEIYMLVFDSLETLSTYLLNSHTARQKSKNREAKGNDTIKNGKPENDGEGTSAFLADLYEIVQYSGNIVPRLYMMIVIGTTYMSIEGSPKKDLMKDMIEMCHGVQHPIRGLFLRYYLSQRTKNLLPFQNQIDFEETVEFLIKNFIEMNKLWVRLQHQGHSSERELRYRERKELKILVGSNLVRLSQIIDDYNGDANYSAIEYYKEKIFPIITEQIIQCRDHLAQSYLIDVLIQVFPDDFHFATLDKLLNEVFVNLHPLLKKSELVQTLIDRFIAYHKFSSDMNKLSIEETGSNVIEINVDQLFQSFWQFYNKLVATADPQLPPEEHSMLLQSFINLLLTFEPDDFSNLDIIYKFAEENLAAQENNSELEQEMWSQLLLVPVSHFKSIKTLLSLENFYHFYTKLDNKALQKQIAIAIVDRILEIASDNDNELLHSVDEIDGVFKYLMVLIKESPSKLDTAKHLGVTKTIKVNNGEALITEEFLETQEKICKLIHLVELSDDPIKNVSNLMYVRKKYLNKNFENIIHTYPTLISKILFKLKLAGYVNLHQRKKSRSDTVDLQITSNFKNLSVIIDELYQYHQEYSSELILNIYLNVATVADQLKLESICYELFNQCFVVYEENLILTPHQYKTSSTTTHINPHDSLSGGSLAYESVLSIANTLVKTRNFSKENYENLITKLTLYGSKLLKKQDQCRAVYSCAHLWWWSETLLPAGEKSPTVIDDKDETMNQDNNENSKGSEADADAEPEVESKVEPKLEEPNEELVLYRDPKRVLECLQKSLRVADSCMDPYLSLKLFLEILNRCLIFNVYGNSLIDTRYINGLIDLINTNIDNLSDDKGHDEDFDDADGNDDDVTASEDNKEVLLLKQCRRYLKRTLSYISGQSLI</sequence>
<proteinExistence type="inferred from homology"/>
<dbReference type="PANTHER" id="PTHR11099">
    <property type="entry name" value="VACUOLAR SORTING PROTEIN 35"/>
    <property type="match status" value="1"/>
</dbReference>
<dbReference type="Pfam" id="PF03635">
    <property type="entry name" value="Vps35"/>
    <property type="match status" value="1"/>
</dbReference>
<comment type="similarity">
    <text evidence="2 6">Belongs to the VPS35 family.</text>
</comment>
<dbReference type="Gene3D" id="1.25.40.660">
    <property type="entry name" value="Vacuolar protein sorting-associated protein 35, helical subcomplex Vps35-C"/>
    <property type="match status" value="1"/>
</dbReference>
<dbReference type="GO" id="GO:0170071">
    <property type="term" value="C:CROP complex"/>
    <property type="evidence" value="ECO:0007669"/>
    <property type="project" value="EnsemblFungi"/>
</dbReference>
<evidence type="ECO:0000256" key="6">
    <source>
        <dbReference type="PIRNR" id="PIRNR009375"/>
    </source>
</evidence>
<comment type="function">
    <text evidence="6">Plays a role in vesicular protein sorting.</text>
</comment>
<comment type="caution">
    <text evidence="8">The sequence shown here is derived from an EMBL/GenBank/DDBJ whole genome shotgun (WGS) entry which is preliminary data.</text>
</comment>
<dbReference type="SMR" id="A0A8H6BVD9"/>
<dbReference type="GO" id="GO:0005770">
    <property type="term" value="C:late endosome"/>
    <property type="evidence" value="ECO:0007669"/>
    <property type="project" value="TreeGrafter"/>
</dbReference>
<dbReference type="GO" id="GO:0000329">
    <property type="term" value="C:fungal-type vacuole membrane"/>
    <property type="evidence" value="ECO:0007669"/>
    <property type="project" value="EnsemblFungi"/>
</dbReference>
<dbReference type="GO" id="GO:1900102">
    <property type="term" value="P:negative regulation of endoplasmic reticulum unfolded protein response"/>
    <property type="evidence" value="ECO:0007669"/>
    <property type="project" value="EnsemblFungi"/>
</dbReference>
<accession>A0A8H6BVD9</accession>
<dbReference type="InterPro" id="IPR042491">
    <property type="entry name" value="Vps35_C"/>
</dbReference>
<keyword evidence="3 6" id="KW-0813">Transport</keyword>
<feature type="compositionally biased region" description="Basic and acidic residues" evidence="7">
    <location>
        <begin position="88"/>
        <end position="105"/>
    </location>
</feature>
<feature type="compositionally biased region" description="Polar residues" evidence="7">
    <location>
        <begin position="787"/>
        <end position="796"/>
    </location>
</feature>
<dbReference type="GO" id="GO:0140312">
    <property type="term" value="F:cargo adaptor activity"/>
    <property type="evidence" value="ECO:0007669"/>
    <property type="project" value="EnsemblFungi"/>
</dbReference>
<organism evidence="8 9">
    <name type="scientific">Candida albicans</name>
    <name type="common">Yeast</name>
    <dbReference type="NCBI Taxonomy" id="5476"/>
    <lineage>
        <taxon>Eukaryota</taxon>
        <taxon>Fungi</taxon>
        <taxon>Dikarya</taxon>
        <taxon>Ascomycota</taxon>
        <taxon>Saccharomycotina</taxon>
        <taxon>Pichiomycetes</taxon>
        <taxon>Debaryomycetaceae</taxon>
        <taxon>Candida/Lodderomyces clade</taxon>
        <taxon>Candida</taxon>
    </lineage>
</organism>
<feature type="compositionally biased region" description="Basic and acidic residues" evidence="7">
    <location>
        <begin position="807"/>
        <end position="819"/>
    </location>
</feature>
<dbReference type="GO" id="GO:0006886">
    <property type="term" value="P:intracellular protein transport"/>
    <property type="evidence" value="ECO:0007669"/>
    <property type="project" value="TreeGrafter"/>
</dbReference>
<evidence type="ECO:0000313" key="8">
    <source>
        <dbReference type="EMBL" id="KAF6063515.1"/>
    </source>
</evidence>
<keyword evidence="4 6" id="KW-0653">Protein transport</keyword>
<dbReference type="PIRSF" id="PIRSF009375">
    <property type="entry name" value="Retromer_Vps35"/>
    <property type="match status" value="1"/>
</dbReference>
<dbReference type="GO" id="GO:0042147">
    <property type="term" value="P:retrograde transport, endosome to Golgi"/>
    <property type="evidence" value="ECO:0007669"/>
    <property type="project" value="EnsemblFungi"/>
</dbReference>
<dbReference type="InterPro" id="IPR005378">
    <property type="entry name" value="Vps35"/>
</dbReference>
<dbReference type="GO" id="GO:0045053">
    <property type="term" value="P:protein retention in Golgi apparatus"/>
    <property type="evidence" value="ECO:0007669"/>
    <property type="project" value="EnsemblFungi"/>
</dbReference>
<evidence type="ECO:0000256" key="7">
    <source>
        <dbReference type="SAM" id="MobiDB-lite"/>
    </source>
</evidence>
<name>A0A8H6BVD9_CANAX</name>
<dbReference type="PANTHER" id="PTHR11099:SF0">
    <property type="entry name" value="VACUOLAR PROTEIN SORTING-ASSOCIATED PROTEIN 35"/>
    <property type="match status" value="1"/>
</dbReference>
<comment type="subcellular location">
    <subcellularLocation>
        <location evidence="1">Membrane</location>
        <topology evidence="1">Peripheral membrane protein</topology>
    </subcellularLocation>
</comment>
<dbReference type="AlphaFoldDB" id="A0A8H6BVD9"/>
<dbReference type="GO" id="GO:0005829">
    <property type="term" value="C:cytosol"/>
    <property type="evidence" value="ECO:0007669"/>
    <property type="project" value="GOC"/>
</dbReference>
<keyword evidence="5" id="KW-0472">Membrane</keyword>
<feature type="region of interest" description="Disordered" evidence="7">
    <location>
        <begin position="84"/>
        <end position="105"/>
    </location>
</feature>
<evidence type="ECO:0000313" key="9">
    <source>
        <dbReference type="Proteomes" id="UP000536275"/>
    </source>
</evidence>
<protein>
    <recommendedName>
        <fullName evidence="6">Vacuolar protein sorting-associated protein 35</fullName>
    </recommendedName>
</protein>
<dbReference type="Proteomes" id="UP000536275">
    <property type="component" value="Unassembled WGS sequence"/>
</dbReference>
<evidence type="ECO:0000256" key="2">
    <source>
        <dbReference type="ARBA" id="ARBA00006536"/>
    </source>
</evidence>
<evidence type="ECO:0000256" key="4">
    <source>
        <dbReference type="ARBA" id="ARBA00022927"/>
    </source>
</evidence>